<evidence type="ECO:0000256" key="4">
    <source>
        <dbReference type="ARBA" id="ARBA00022723"/>
    </source>
</evidence>
<dbReference type="Proteomes" id="UP000198853">
    <property type="component" value="Unassembled WGS sequence"/>
</dbReference>
<evidence type="ECO:0000256" key="5">
    <source>
        <dbReference type="ARBA" id="ARBA00023008"/>
    </source>
</evidence>
<keyword evidence="6" id="KW-0143">Chaperone</keyword>
<evidence type="ECO:0000256" key="2">
    <source>
        <dbReference type="ARBA" id="ARBA00015313"/>
    </source>
</evidence>
<dbReference type="InterPro" id="IPR036163">
    <property type="entry name" value="HMA_dom_sf"/>
</dbReference>
<evidence type="ECO:0000256" key="1">
    <source>
        <dbReference type="ARBA" id="ARBA00004496"/>
    </source>
</evidence>
<dbReference type="FunFam" id="3.30.70.100:FF:000001">
    <property type="entry name" value="ATPase copper transporting beta"/>
    <property type="match status" value="1"/>
</dbReference>
<evidence type="ECO:0000313" key="8">
    <source>
        <dbReference type="EMBL" id="SDJ15619.1"/>
    </source>
</evidence>
<comment type="subcellular location">
    <subcellularLocation>
        <location evidence="1">Cytoplasm</location>
    </subcellularLocation>
</comment>
<dbReference type="OrthoDB" id="9813965at2"/>
<dbReference type="GO" id="GO:0006825">
    <property type="term" value="P:copper ion transport"/>
    <property type="evidence" value="ECO:0007669"/>
    <property type="project" value="InterPro"/>
</dbReference>
<dbReference type="PROSITE" id="PS01047">
    <property type="entry name" value="HMA_1"/>
    <property type="match status" value="1"/>
</dbReference>
<evidence type="ECO:0000256" key="6">
    <source>
        <dbReference type="ARBA" id="ARBA00023186"/>
    </source>
</evidence>
<keyword evidence="3" id="KW-0963">Cytoplasm</keyword>
<evidence type="ECO:0000259" key="7">
    <source>
        <dbReference type="PROSITE" id="PS50846"/>
    </source>
</evidence>
<dbReference type="InterPro" id="IPR049740">
    <property type="entry name" value="CopZ"/>
</dbReference>
<keyword evidence="9" id="KW-1185">Reference proteome</keyword>
<dbReference type="InterPro" id="IPR000428">
    <property type="entry name" value="Cu-bd"/>
</dbReference>
<dbReference type="EMBL" id="FNEN01000017">
    <property type="protein sequence ID" value="SDJ15619.1"/>
    <property type="molecule type" value="Genomic_DNA"/>
</dbReference>
<accession>A0A1G8RFD5</accession>
<reference evidence="8 9" key="1">
    <citation type="submission" date="2016-10" db="EMBL/GenBank/DDBJ databases">
        <authorList>
            <person name="de Groot N.N."/>
        </authorList>
    </citation>
    <scope>NUCLEOTIDE SEQUENCE [LARGE SCALE GENOMIC DNA]</scope>
    <source>
        <strain evidence="8 9">DSM 21771</strain>
    </source>
</reference>
<dbReference type="SUPFAM" id="SSF55008">
    <property type="entry name" value="HMA, heavy metal-associated domain"/>
    <property type="match status" value="1"/>
</dbReference>
<dbReference type="InterPro" id="IPR017969">
    <property type="entry name" value="Heavy-metal-associated_CS"/>
</dbReference>
<dbReference type="PRINTS" id="PR00944">
    <property type="entry name" value="CUEXPORT"/>
</dbReference>
<protein>
    <recommendedName>
        <fullName evidence="2">Copper chaperone CopZ</fullName>
    </recommendedName>
</protein>
<gene>
    <name evidence="8" type="ORF">SAMN04488123_11753</name>
</gene>
<evidence type="ECO:0000256" key="3">
    <source>
        <dbReference type="ARBA" id="ARBA00022490"/>
    </source>
</evidence>
<dbReference type="GO" id="GO:0005737">
    <property type="term" value="C:cytoplasm"/>
    <property type="evidence" value="ECO:0007669"/>
    <property type="project" value="UniProtKB-SubCell"/>
</dbReference>
<dbReference type="NCBIfam" id="TIGR00003">
    <property type="entry name" value="copper ion binding protein"/>
    <property type="match status" value="1"/>
</dbReference>
<dbReference type="GO" id="GO:0005507">
    <property type="term" value="F:copper ion binding"/>
    <property type="evidence" value="ECO:0007669"/>
    <property type="project" value="InterPro"/>
</dbReference>
<dbReference type="Pfam" id="PF00403">
    <property type="entry name" value="HMA"/>
    <property type="match status" value="1"/>
</dbReference>
<dbReference type="CDD" id="cd00371">
    <property type="entry name" value="HMA"/>
    <property type="match status" value="1"/>
</dbReference>
<dbReference type="RefSeq" id="WP_090399496.1">
    <property type="nucleotide sequence ID" value="NZ_FNEN01000017.1"/>
</dbReference>
<sequence>MQETTLNVKGMSCGHCVSSIEGNVGNLNGVDNVKVHLNEARVDVTFDSDKVDLGTITEEIEDQGYDIA</sequence>
<dbReference type="PANTHER" id="PTHR46594:SF4">
    <property type="entry name" value="P-TYPE CATION-TRANSPORTING ATPASE"/>
    <property type="match status" value="1"/>
</dbReference>
<organism evidence="8 9">
    <name type="scientific">Natribacillus halophilus</name>
    <dbReference type="NCBI Taxonomy" id="549003"/>
    <lineage>
        <taxon>Bacteria</taxon>
        <taxon>Bacillati</taxon>
        <taxon>Bacillota</taxon>
        <taxon>Bacilli</taxon>
        <taxon>Bacillales</taxon>
        <taxon>Bacillaceae</taxon>
        <taxon>Natribacillus</taxon>
    </lineage>
</organism>
<dbReference type="AlphaFoldDB" id="A0A1G8RFD5"/>
<dbReference type="PANTHER" id="PTHR46594">
    <property type="entry name" value="P-TYPE CATION-TRANSPORTING ATPASE"/>
    <property type="match status" value="1"/>
</dbReference>
<evidence type="ECO:0000313" key="9">
    <source>
        <dbReference type="Proteomes" id="UP000198853"/>
    </source>
</evidence>
<dbReference type="InterPro" id="IPR006121">
    <property type="entry name" value="HMA_dom"/>
</dbReference>
<proteinExistence type="predicted"/>
<dbReference type="InterPro" id="IPR006122">
    <property type="entry name" value="HMA_Cu_ion-bd"/>
</dbReference>
<dbReference type="Gene3D" id="3.30.70.100">
    <property type="match status" value="1"/>
</dbReference>
<feature type="domain" description="HMA" evidence="7">
    <location>
        <begin position="2"/>
        <end position="68"/>
    </location>
</feature>
<keyword evidence="5" id="KW-0186">Copper</keyword>
<dbReference type="PROSITE" id="PS50846">
    <property type="entry name" value="HMA_2"/>
    <property type="match status" value="1"/>
</dbReference>
<keyword evidence="4" id="KW-0479">Metal-binding</keyword>
<name>A0A1G8RFD5_9BACI</name>
<dbReference type="NCBIfam" id="NF033795">
    <property type="entry name" value="chaper_CopZ_Bs"/>
    <property type="match status" value="1"/>
</dbReference>